<evidence type="ECO:0000256" key="2">
    <source>
        <dbReference type="RuleBase" id="RU003616"/>
    </source>
</evidence>
<name>A0YEN2_9GAMM</name>
<comment type="caution">
    <text evidence="4">The sequence shown here is derived from an EMBL/GenBank/DDBJ whole genome shotgun (WGS) entry which is preliminary data.</text>
</comment>
<sequence length="141" mass="15758">MNIIPRDSSFDLDRIFNHFGVPFSNGEIDNSFFSPKVDITDHEDRFEICAELAGVDKDNVTVSLENGLLTIEAKMETENSEKKKGKVIRKERHSGSFLRSFQVGTGVAEADVSASFKDGLLKLTIPKVEESVPLKKQIEIQ</sequence>
<dbReference type="PANTHER" id="PTHR11527">
    <property type="entry name" value="HEAT-SHOCK PROTEIN 20 FAMILY MEMBER"/>
    <property type="match status" value="1"/>
</dbReference>
<dbReference type="InterPro" id="IPR008978">
    <property type="entry name" value="HSP20-like_chaperone"/>
</dbReference>
<dbReference type="PROSITE" id="PS01031">
    <property type="entry name" value="SHSP"/>
    <property type="match status" value="1"/>
</dbReference>
<protein>
    <submittedName>
        <fullName evidence="4">Heat shock protein, Hsp20 family</fullName>
    </submittedName>
</protein>
<reference evidence="4 5" key="1">
    <citation type="journal article" date="2010" name="J. Bacteriol.">
        <title>Genome sequence of the oligotrophic marine Gammaproteobacterium HTCC2143, isolated from the Oregon Coast.</title>
        <authorList>
            <person name="Oh H.M."/>
            <person name="Kang I."/>
            <person name="Ferriera S."/>
            <person name="Giovannoni S.J."/>
            <person name="Cho J.C."/>
        </authorList>
    </citation>
    <scope>NUCLEOTIDE SEQUENCE [LARGE SCALE GENOMIC DNA]</scope>
    <source>
        <strain evidence="4 5">HTCC2143</strain>
    </source>
</reference>
<dbReference type="Proteomes" id="UP000004931">
    <property type="component" value="Unassembled WGS sequence"/>
</dbReference>
<dbReference type="InterPro" id="IPR002068">
    <property type="entry name" value="A-crystallin/Hsp20_dom"/>
</dbReference>
<dbReference type="eggNOG" id="COG0071">
    <property type="taxonomic scope" value="Bacteria"/>
</dbReference>
<gene>
    <name evidence="4" type="ORF">GP2143_03054</name>
</gene>
<evidence type="ECO:0000313" key="5">
    <source>
        <dbReference type="Proteomes" id="UP000004931"/>
    </source>
</evidence>
<dbReference type="Pfam" id="PF00011">
    <property type="entry name" value="HSP20"/>
    <property type="match status" value="1"/>
</dbReference>
<dbReference type="InterPro" id="IPR031107">
    <property type="entry name" value="Small_HSP"/>
</dbReference>
<dbReference type="SUPFAM" id="SSF49764">
    <property type="entry name" value="HSP20-like chaperones"/>
    <property type="match status" value="1"/>
</dbReference>
<dbReference type="EMBL" id="AAVT01000006">
    <property type="protein sequence ID" value="EAW30868.1"/>
    <property type="molecule type" value="Genomic_DNA"/>
</dbReference>
<dbReference type="CDD" id="cd06471">
    <property type="entry name" value="ACD_LpsHSP_like"/>
    <property type="match status" value="1"/>
</dbReference>
<comment type="similarity">
    <text evidence="1 2">Belongs to the small heat shock protein (HSP20) family.</text>
</comment>
<evidence type="ECO:0000313" key="4">
    <source>
        <dbReference type="EMBL" id="EAW30868.1"/>
    </source>
</evidence>
<accession>A0YEN2</accession>
<proteinExistence type="inferred from homology"/>
<organism evidence="4 5">
    <name type="scientific">marine gamma proteobacterium HTCC2143</name>
    <dbReference type="NCBI Taxonomy" id="247633"/>
    <lineage>
        <taxon>Bacteria</taxon>
        <taxon>Pseudomonadati</taxon>
        <taxon>Pseudomonadota</taxon>
        <taxon>Gammaproteobacteria</taxon>
        <taxon>Cellvibrionales</taxon>
        <taxon>Spongiibacteraceae</taxon>
        <taxon>BD1-7 clade</taxon>
    </lineage>
</organism>
<evidence type="ECO:0000256" key="1">
    <source>
        <dbReference type="PROSITE-ProRule" id="PRU00285"/>
    </source>
</evidence>
<dbReference type="OrthoDB" id="9792695at2"/>
<keyword evidence="5" id="KW-1185">Reference proteome</keyword>
<dbReference type="STRING" id="247633.GP2143_03054"/>
<evidence type="ECO:0000259" key="3">
    <source>
        <dbReference type="PROSITE" id="PS01031"/>
    </source>
</evidence>
<dbReference type="AlphaFoldDB" id="A0YEN2"/>
<dbReference type="Gene3D" id="2.60.40.790">
    <property type="match status" value="1"/>
</dbReference>
<feature type="domain" description="SHSP" evidence="3">
    <location>
        <begin position="28"/>
        <end position="141"/>
    </location>
</feature>
<keyword evidence="4" id="KW-0346">Stress response</keyword>